<feature type="transmembrane region" description="Helical" evidence="1">
    <location>
        <begin position="64"/>
        <end position="89"/>
    </location>
</feature>
<dbReference type="RefSeq" id="WP_289412263.1">
    <property type="nucleotide sequence ID" value="NZ_JAQIBD010000001.1"/>
</dbReference>
<dbReference type="PIRSF" id="PIRSF026509">
    <property type="entry name" value="UCP026509"/>
    <property type="match status" value="1"/>
</dbReference>
<feature type="transmembrane region" description="Helical" evidence="1">
    <location>
        <begin position="15"/>
        <end position="37"/>
    </location>
</feature>
<protein>
    <submittedName>
        <fullName evidence="2">YqhA family protein</fullName>
    </submittedName>
</protein>
<dbReference type="PANTHER" id="PTHR31721">
    <property type="entry name" value="OS06G0710300 PROTEIN"/>
    <property type="match status" value="1"/>
</dbReference>
<keyword evidence="1" id="KW-0472">Membrane</keyword>
<accession>A0ABT7QWR8</accession>
<gene>
    <name evidence="2" type="ORF">PGH07_02205</name>
</gene>
<dbReference type="InterPro" id="IPR005134">
    <property type="entry name" value="UPF0114"/>
</dbReference>
<evidence type="ECO:0000313" key="3">
    <source>
        <dbReference type="Proteomes" id="UP001169069"/>
    </source>
</evidence>
<dbReference type="EMBL" id="JAQIBD010000001">
    <property type="protein sequence ID" value="MDM5270984.1"/>
    <property type="molecule type" value="Genomic_DNA"/>
</dbReference>
<evidence type="ECO:0000256" key="1">
    <source>
        <dbReference type="SAM" id="Phobius"/>
    </source>
</evidence>
<keyword evidence="1" id="KW-0812">Transmembrane</keyword>
<name>A0ABT7QWR8_9BACT</name>
<organism evidence="2 3">
    <name type="scientific">Sulfurovum zhangzhouensis</name>
    <dbReference type="NCBI Taxonomy" id="3019067"/>
    <lineage>
        <taxon>Bacteria</taxon>
        <taxon>Pseudomonadati</taxon>
        <taxon>Campylobacterota</taxon>
        <taxon>Epsilonproteobacteria</taxon>
        <taxon>Campylobacterales</taxon>
        <taxon>Sulfurovaceae</taxon>
        <taxon>Sulfurovum</taxon>
    </lineage>
</organism>
<comment type="caution">
    <text evidence="2">The sequence shown here is derived from an EMBL/GenBank/DDBJ whole genome shotgun (WGS) entry which is preliminary data.</text>
</comment>
<evidence type="ECO:0000313" key="2">
    <source>
        <dbReference type="EMBL" id="MDM5270984.1"/>
    </source>
</evidence>
<feature type="transmembrane region" description="Helical" evidence="1">
    <location>
        <begin position="149"/>
        <end position="167"/>
    </location>
</feature>
<keyword evidence="1" id="KW-1133">Transmembrane helix</keyword>
<feature type="transmembrane region" description="Helical" evidence="1">
    <location>
        <begin position="120"/>
        <end position="137"/>
    </location>
</feature>
<dbReference type="PANTHER" id="PTHR31721:SF4">
    <property type="entry name" value="OS06G0710300 PROTEIN"/>
    <property type="match status" value="1"/>
</dbReference>
<dbReference type="Proteomes" id="UP001169069">
    <property type="component" value="Unassembled WGS sequence"/>
</dbReference>
<sequence>MLEALFEGAIWRSRFIVLLAVIFGLLGAIILFVIASMDIWNVAVTSFQVITHTIPHPEHFHEDVVAGIIGAVDLYLIAVVMFIFAFGLYELFISDIDEASGKNGSQLLAIHSLDQLKDKIAKVIVMVLVVNFFQRVLHTEFKTPIEMMYFAISITALAVGLYFLGMVGKKKEEKKAE</sequence>
<keyword evidence="3" id="KW-1185">Reference proteome</keyword>
<proteinExistence type="predicted"/>
<dbReference type="Pfam" id="PF03350">
    <property type="entry name" value="UPF0114"/>
    <property type="match status" value="1"/>
</dbReference>
<reference evidence="2" key="1">
    <citation type="submission" date="2023-01" db="EMBL/GenBank/DDBJ databases">
        <title>Sulfurovum sp. zt1-1 genome assembly.</title>
        <authorList>
            <person name="Wang J."/>
        </authorList>
    </citation>
    <scope>NUCLEOTIDE SEQUENCE</scope>
    <source>
        <strain evidence="2">Zt1-1</strain>
    </source>
</reference>